<dbReference type="SUPFAM" id="SSF52058">
    <property type="entry name" value="L domain-like"/>
    <property type="match status" value="1"/>
</dbReference>
<dbReference type="InterPro" id="IPR052859">
    <property type="entry name" value="LRR-IQ_domain_protein"/>
</dbReference>
<dbReference type="GeneID" id="117674948"/>
<name>A0A6P9DCA2_PANGU</name>
<dbReference type="OMA" id="KLPICTS"/>
<reference evidence="2 3" key="1">
    <citation type="submission" date="2025-04" db="UniProtKB">
        <authorList>
            <consortium name="RefSeq"/>
        </authorList>
    </citation>
    <scope>IDENTIFICATION</scope>
    <source>
        <tissue evidence="2 3">Blood</tissue>
    </source>
</reference>
<sequence length="635" mass="75703">MEEEFLEYLVCVSEKLLLEYGQTADERDAKKLRNLVMVRLHAHYLYDLRSMPYCVSLKICDLSCNFLTNIDALEYCINLIKLDLHNNHLELLPGPMFWRYMKNLQLLYLHDNGISTLEDVHSLSFCPNLTALTLYNTPLCLKIAYRHIVVNSIFSLKALDYYVISDEEITEGWRLPEQYKPFTLHFFVDYYPLSGKDTTFQEEMKIVRNIISKINHVLVHHSPILIIQRWIRGYLSRKTLCVSPISDVLWYNRYTRGRKKVHVTSVDNKSPVSETVTQEQPTKYKRGTPAIQIIDMNNLKEFRLTLRRLKYPVIRLEEKKKIKQKELKSTKKDFTEREKTEVKMATTFRLSGSKMPFYSPNEHRKMYKEKEREFFDTAHDMRNITHPVPQTLPIYEPGSIEKRVFAKAYCTVRLHPLYAIEQAYWQSQKLDLQAKKERDVMRLLIAKSEAKEYMHHLHEEKIDNIQRNYEKEKMMDTDHVKKSKERKSKFIVRMRKKYNNFLIKKEGKLIENSFIQRFSTQHTSLTRGLLKLDGWRNNLEIQNERKKILEGIRQEQKERKEVYGHFQEERRQMLQKQNIEEKIFRKYVTHVIAKERFEQSKAKLKAVKEPHEKILYSLPVIGSSNTAVPITEYDG</sequence>
<organism evidence="1 3">
    <name type="scientific">Pantherophis guttatus</name>
    <name type="common">Corn snake</name>
    <name type="synonym">Elaphe guttata</name>
    <dbReference type="NCBI Taxonomy" id="94885"/>
    <lineage>
        <taxon>Eukaryota</taxon>
        <taxon>Metazoa</taxon>
        <taxon>Chordata</taxon>
        <taxon>Craniata</taxon>
        <taxon>Vertebrata</taxon>
        <taxon>Euteleostomi</taxon>
        <taxon>Lepidosauria</taxon>
        <taxon>Squamata</taxon>
        <taxon>Bifurcata</taxon>
        <taxon>Unidentata</taxon>
        <taxon>Episquamata</taxon>
        <taxon>Toxicofera</taxon>
        <taxon>Serpentes</taxon>
        <taxon>Colubroidea</taxon>
        <taxon>Colubridae</taxon>
        <taxon>Colubrinae</taxon>
        <taxon>Pantherophis</taxon>
    </lineage>
</organism>
<accession>A0A6P9DCA2</accession>
<gene>
    <name evidence="2 3 4 5" type="primary">LRRIQ3</name>
</gene>
<evidence type="ECO:0000313" key="5">
    <source>
        <dbReference type="RefSeq" id="XP_034289087.1"/>
    </source>
</evidence>
<dbReference type="Proteomes" id="UP001652622">
    <property type="component" value="Unplaced"/>
</dbReference>
<dbReference type="PANTHER" id="PTHR46723">
    <property type="entry name" value="LEUCINE-RICH REPEAT AND IQ DOMAIN-CONTAINING PROTEIN 3"/>
    <property type="match status" value="1"/>
</dbReference>
<protein>
    <submittedName>
        <fullName evidence="2 3">Leucine-rich repeat and IQ domain-containing protein 3 isoform X1</fullName>
    </submittedName>
</protein>
<dbReference type="CTD" id="127255"/>
<dbReference type="KEGG" id="pgut:117674948"/>
<proteinExistence type="predicted"/>
<dbReference type="RefSeq" id="XP_034289085.1">
    <property type="nucleotide sequence ID" value="XM_034433194.1"/>
</dbReference>
<dbReference type="PANTHER" id="PTHR46723:SF1">
    <property type="entry name" value="LEUCINE-RICH REPEAT AND IQ DOMAIN-CONTAINING PROTEIN 3"/>
    <property type="match status" value="1"/>
</dbReference>
<dbReference type="AlphaFoldDB" id="A0A6P9DCA2"/>
<dbReference type="RefSeq" id="XP_034289082.1">
    <property type="nucleotide sequence ID" value="XM_034433191.1"/>
</dbReference>
<evidence type="ECO:0000313" key="1">
    <source>
        <dbReference type="Proteomes" id="UP001652622"/>
    </source>
</evidence>
<evidence type="ECO:0000313" key="3">
    <source>
        <dbReference type="RefSeq" id="XP_034289085.1"/>
    </source>
</evidence>
<evidence type="ECO:0000313" key="4">
    <source>
        <dbReference type="RefSeq" id="XP_034289086.1"/>
    </source>
</evidence>
<keyword evidence="1" id="KW-1185">Reference proteome</keyword>
<dbReference type="Gene3D" id="3.80.10.10">
    <property type="entry name" value="Ribonuclease Inhibitor"/>
    <property type="match status" value="1"/>
</dbReference>
<dbReference type="InterPro" id="IPR001611">
    <property type="entry name" value="Leu-rich_rpt"/>
</dbReference>
<evidence type="ECO:0000313" key="2">
    <source>
        <dbReference type="RefSeq" id="XP_034289082.1"/>
    </source>
</evidence>
<dbReference type="InterPro" id="IPR032675">
    <property type="entry name" value="LRR_dom_sf"/>
</dbReference>
<dbReference type="RefSeq" id="XP_034289086.1">
    <property type="nucleotide sequence ID" value="XM_034433195.1"/>
</dbReference>
<dbReference type="RefSeq" id="XP_034289087.1">
    <property type="nucleotide sequence ID" value="XM_034433196.1"/>
</dbReference>
<dbReference type="OrthoDB" id="676979at2759"/>
<dbReference type="PROSITE" id="PS51450">
    <property type="entry name" value="LRR"/>
    <property type="match status" value="2"/>
</dbReference>